<proteinExistence type="predicted"/>
<keyword evidence="1" id="KW-0472">Membrane</keyword>
<dbReference type="InterPro" id="IPR048846">
    <property type="entry name" value="PaaX-like_central"/>
</dbReference>
<reference evidence="3 4" key="1">
    <citation type="journal article" date="2016" name="Nat. Commun.">
        <title>Thousands of microbial genomes shed light on interconnected biogeochemical processes in an aquifer system.</title>
        <authorList>
            <person name="Anantharaman K."/>
            <person name="Brown C.T."/>
            <person name="Hug L.A."/>
            <person name="Sharon I."/>
            <person name="Castelle C.J."/>
            <person name="Probst A.J."/>
            <person name="Thomas B.C."/>
            <person name="Singh A."/>
            <person name="Wilkins M.J."/>
            <person name="Karaoz U."/>
            <person name="Brodie E.L."/>
            <person name="Williams K.H."/>
            <person name="Hubbard S.S."/>
            <person name="Banfield J.F."/>
        </authorList>
    </citation>
    <scope>NUCLEOTIDE SEQUENCE [LARGE SCALE GENOMIC DNA]</scope>
</reference>
<keyword evidence="1" id="KW-1133">Transmembrane helix</keyword>
<name>A0A1G2T3J2_9BACT</name>
<dbReference type="Pfam" id="PF20803">
    <property type="entry name" value="PaaX_M"/>
    <property type="match status" value="1"/>
</dbReference>
<accession>A0A1G2T3J2</accession>
<dbReference type="GO" id="GO:0006351">
    <property type="term" value="P:DNA-templated transcription"/>
    <property type="evidence" value="ECO:0007669"/>
    <property type="project" value="TreeGrafter"/>
</dbReference>
<organism evidence="3 4">
    <name type="scientific">Candidatus Zambryskibacteria bacterium RIFCSPHIGHO2_01_FULL_46_30</name>
    <dbReference type="NCBI Taxonomy" id="1802739"/>
    <lineage>
        <taxon>Bacteria</taxon>
        <taxon>Candidatus Zambryskiibacteriota</taxon>
    </lineage>
</organism>
<comment type="caution">
    <text evidence="3">The sequence shown here is derived from an EMBL/GenBank/DDBJ whole genome shotgun (WGS) entry which is preliminary data.</text>
</comment>
<dbReference type="Gene3D" id="3.30.70.2650">
    <property type="match status" value="1"/>
</dbReference>
<evidence type="ECO:0000256" key="1">
    <source>
        <dbReference type="SAM" id="Phobius"/>
    </source>
</evidence>
<gene>
    <name evidence="3" type="ORF">A2665_01815</name>
</gene>
<dbReference type="PANTHER" id="PTHR30319:SF1">
    <property type="entry name" value="TRANSCRIPTIONAL REPRESSOR PAAX"/>
    <property type="match status" value="1"/>
</dbReference>
<feature type="domain" description="Transcriptional repressor PaaX-like central Cas2-like" evidence="2">
    <location>
        <begin position="110"/>
        <end position="180"/>
    </location>
</feature>
<evidence type="ECO:0000313" key="3">
    <source>
        <dbReference type="EMBL" id="OHA91860.1"/>
    </source>
</evidence>
<protein>
    <recommendedName>
        <fullName evidence="2">Transcriptional repressor PaaX-like central Cas2-like domain-containing protein</fullName>
    </recommendedName>
</protein>
<dbReference type="Proteomes" id="UP000177746">
    <property type="component" value="Unassembled WGS sequence"/>
</dbReference>
<keyword evidence="1" id="KW-0812">Transmembrane</keyword>
<dbReference type="EMBL" id="MHVI01000009">
    <property type="protein sequence ID" value="OHA91860.1"/>
    <property type="molecule type" value="Genomic_DNA"/>
</dbReference>
<dbReference type="PANTHER" id="PTHR30319">
    <property type="entry name" value="PHENYLACETIC ACID REGULATOR-RELATED TRANSCRIPTIONAL REPRESSOR"/>
    <property type="match status" value="1"/>
</dbReference>
<dbReference type="AlphaFoldDB" id="A0A1G2T3J2"/>
<evidence type="ECO:0000313" key="4">
    <source>
        <dbReference type="Proteomes" id="UP000177746"/>
    </source>
</evidence>
<feature type="transmembrane region" description="Helical" evidence="1">
    <location>
        <begin position="20"/>
        <end position="41"/>
    </location>
</feature>
<sequence length="196" mass="22980">MGKIETEIKKRVRKKNLQKILLSSVAVAGVLGIAVLAPNILQVLSQLGLVERGQYARNSNLSRSMKRLLKNQSLKFQNASSGKKYLTITEEGRRQLNILEARNFNLKQPKRWDRKWRVIIFDIGEKQKRTRDQLRITLNRIGFVKLQKSVWVYPYDCEDFIMLLKANFELGRNLLYLVVDEIENDEWLKKIFGFKV</sequence>
<evidence type="ECO:0000259" key="2">
    <source>
        <dbReference type="Pfam" id="PF20803"/>
    </source>
</evidence>